<dbReference type="SUPFAM" id="SSF51735">
    <property type="entry name" value="NAD(P)-binding Rossmann-fold domains"/>
    <property type="match status" value="1"/>
</dbReference>
<comment type="similarity">
    <text evidence="1">Belongs to the short-chain dehydrogenases/reductases (SDR) family.</text>
</comment>
<evidence type="ECO:0000256" key="2">
    <source>
        <dbReference type="ARBA" id="ARBA00022857"/>
    </source>
</evidence>
<proteinExistence type="inferred from homology"/>
<dbReference type="PROSITE" id="PS00061">
    <property type="entry name" value="ADH_SHORT"/>
    <property type="match status" value="1"/>
</dbReference>
<keyword evidence="2" id="KW-0521">NADP</keyword>
<evidence type="ECO:0000313" key="4">
    <source>
        <dbReference type="EMBL" id="PWW73698.1"/>
    </source>
</evidence>
<reference evidence="4 5" key="1">
    <citation type="submission" date="2018-03" db="EMBL/GenBank/DDBJ databases">
        <title>Genomes of Pezizomycetes fungi and the evolution of truffles.</title>
        <authorList>
            <person name="Murat C."/>
            <person name="Payen T."/>
            <person name="Noel B."/>
            <person name="Kuo A."/>
            <person name="Martin F.M."/>
        </authorList>
    </citation>
    <scope>NUCLEOTIDE SEQUENCE [LARGE SCALE GENOMIC DNA]</scope>
    <source>
        <strain evidence="4">091103-1</strain>
    </source>
</reference>
<dbReference type="OrthoDB" id="37659at2759"/>
<dbReference type="InterPro" id="IPR036291">
    <property type="entry name" value="NAD(P)-bd_dom_sf"/>
</dbReference>
<comment type="caution">
    <text evidence="4">The sequence shown here is derived from an EMBL/GenBank/DDBJ whole genome shotgun (WGS) entry which is preliminary data.</text>
</comment>
<dbReference type="GO" id="GO:0016491">
    <property type="term" value="F:oxidoreductase activity"/>
    <property type="evidence" value="ECO:0007669"/>
    <property type="project" value="UniProtKB-KW"/>
</dbReference>
<accession>A0A317SHF9</accession>
<evidence type="ECO:0000313" key="5">
    <source>
        <dbReference type="Proteomes" id="UP000246991"/>
    </source>
</evidence>
<dbReference type="Proteomes" id="UP000246991">
    <property type="component" value="Unassembled WGS sequence"/>
</dbReference>
<keyword evidence="3" id="KW-0560">Oxidoreductase</keyword>
<evidence type="ECO:0000256" key="1">
    <source>
        <dbReference type="ARBA" id="ARBA00006484"/>
    </source>
</evidence>
<dbReference type="PANTHER" id="PTHR43618:SF2">
    <property type="entry name" value="CHAIN DEHYDROGENASE, PUTATIVE (AFU_ORTHOLOGUE AFUA_6G06930)-RELATED"/>
    <property type="match status" value="1"/>
</dbReference>
<organism evidence="4 5">
    <name type="scientific">Tuber magnatum</name>
    <name type="common">white Piedmont truffle</name>
    <dbReference type="NCBI Taxonomy" id="42249"/>
    <lineage>
        <taxon>Eukaryota</taxon>
        <taxon>Fungi</taxon>
        <taxon>Dikarya</taxon>
        <taxon>Ascomycota</taxon>
        <taxon>Pezizomycotina</taxon>
        <taxon>Pezizomycetes</taxon>
        <taxon>Pezizales</taxon>
        <taxon>Tuberaceae</taxon>
        <taxon>Tuber</taxon>
    </lineage>
</organism>
<dbReference type="EMBL" id="PYWC01000075">
    <property type="protein sequence ID" value="PWW73698.1"/>
    <property type="molecule type" value="Genomic_DNA"/>
</dbReference>
<keyword evidence="5" id="KW-1185">Reference proteome</keyword>
<evidence type="ECO:0000256" key="3">
    <source>
        <dbReference type="ARBA" id="ARBA00023002"/>
    </source>
</evidence>
<protein>
    <submittedName>
        <fullName evidence="4">NAD(P)-binding protein</fullName>
    </submittedName>
</protein>
<dbReference type="STRING" id="42249.A0A317SHF9"/>
<dbReference type="Gene3D" id="3.40.50.720">
    <property type="entry name" value="NAD(P)-binding Rossmann-like Domain"/>
    <property type="match status" value="1"/>
</dbReference>
<sequence>MITGGSWGLGTATAHAIAKEDAGASAAKVATKISDKYGVEADTVQGDVGAEENCLRIVNRCIALLGDIPSKIRVSANWRCRRGWTRISDFGDLNALSEADWDKVAISVLYLLRAPLESFNANLDGGSFLISSSISATAPTGSAMAYSITKAAGLHLMRCLAQTQGPKVRVHAVLPGLLLTDWGNRFERERIEETRGRLL</sequence>
<dbReference type="InterPro" id="IPR002347">
    <property type="entry name" value="SDR_fam"/>
</dbReference>
<name>A0A317SHF9_9PEZI</name>
<dbReference type="InterPro" id="IPR052178">
    <property type="entry name" value="Sec_Metab_Biosynth_SDR"/>
</dbReference>
<dbReference type="CDD" id="cd05233">
    <property type="entry name" value="SDR_c"/>
    <property type="match status" value="1"/>
</dbReference>
<dbReference type="Pfam" id="PF00106">
    <property type="entry name" value="adh_short"/>
    <property type="match status" value="1"/>
</dbReference>
<dbReference type="PANTHER" id="PTHR43618">
    <property type="entry name" value="7-ALPHA-HYDROXYSTEROID DEHYDROGENASE"/>
    <property type="match status" value="1"/>
</dbReference>
<dbReference type="InterPro" id="IPR020904">
    <property type="entry name" value="Sc_DH/Rdtase_CS"/>
</dbReference>
<dbReference type="AlphaFoldDB" id="A0A317SHF9"/>
<gene>
    <name evidence="4" type="ORF">C7212DRAFT_332713</name>
</gene>